<evidence type="ECO:0000256" key="4">
    <source>
        <dbReference type="ARBA" id="ARBA00029447"/>
    </source>
</evidence>
<keyword evidence="2" id="KW-0997">Cell inner membrane</keyword>
<dbReference type="Gene3D" id="1.10.287.950">
    <property type="entry name" value="Methyl-accepting chemotaxis protein"/>
    <property type="match status" value="1"/>
</dbReference>
<keyword evidence="6" id="KW-1133">Transmembrane helix</keyword>
<keyword evidence="6" id="KW-0812">Transmembrane</keyword>
<keyword evidence="3 5" id="KW-0807">Transducer</keyword>
<feature type="domain" description="Methyl-accepting transducer" evidence="7">
    <location>
        <begin position="411"/>
        <end position="633"/>
    </location>
</feature>
<evidence type="ECO:0000313" key="11">
    <source>
        <dbReference type="Proteomes" id="UP000186002"/>
    </source>
</evidence>
<evidence type="ECO:0000259" key="9">
    <source>
        <dbReference type="PROSITE" id="PS50885"/>
    </source>
</evidence>
<sequence>MSIRSKILMGFALVALLIAAVGSWSAINFDLVGSRVERLEASNQAALNASSLDAAMSRTMISLNRYMRTESAADLKSTQDQIAAISALLDAETGQIQVAALREIESGLADFDIALKSVVELYAERTDLVSNTMSLVGPVASGKLSALSTTATRAKNADVAAIASQANEKFLSARIALSQYLRSNDPADIDEMQKQQNAMEARFKRLSSKAKEGDLGKLREEALAQTGRFFEGAARLREILASLNALRDGPLLQSAEKISAAAGQLKDSSGQQAEDLSVTMRSQMGATIWQVGTVAAIAFTLALVLAVVLSKAITRPLMRLVRDAGELAAGNTEAAFAEVVRKDEIGAVARSIAGFRDGVLERQRLEVVQEQDRAAREARNGRVGLAVEHFDREVMQILADVGEAASGLQQTAARMTGNAQDTSHQATMVASASTQATSNVQTVASATEELSASLQEVSSSVSHSAGIARQAADEAKRTNDQIGGLAAVAEDIGQVIALISSIAEQTNLLALNATIEAARAGDAGRGFAVVAAEVKELASQTGRATEEISAKIAAIQNETREAVGGIQSISRIIDEMNQVASAIAATVEEQSMATNEISLNVDQAFKGTSNVTSSIARVSDAAAETDTAAATVVDAATRLTDRATDMRRMVESFLGEVRAA</sequence>
<reference evidence="10 11" key="1">
    <citation type="submission" date="2016-11" db="EMBL/GenBank/DDBJ databases">
        <authorList>
            <person name="Jaros S."/>
            <person name="Januszkiewicz K."/>
            <person name="Wedrychowicz H."/>
        </authorList>
    </citation>
    <scope>NUCLEOTIDE SEQUENCE [LARGE SCALE GENOMIC DNA]</scope>
    <source>
        <strain evidence="10 11">DSM 22153</strain>
    </source>
</reference>
<accession>A0A1M6ZCS9</accession>
<evidence type="ECO:0000259" key="8">
    <source>
        <dbReference type="PROSITE" id="PS50192"/>
    </source>
</evidence>
<dbReference type="GO" id="GO:0007165">
    <property type="term" value="P:signal transduction"/>
    <property type="evidence" value="ECO:0007669"/>
    <property type="project" value="UniProtKB-KW"/>
</dbReference>
<dbReference type="OrthoDB" id="369026at2"/>
<evidence type="ECO:0000256" key="1">
    <source>
        <dbReference type="ARBA" id="ARBA00004429"/>
    </source>
</evidence>
<feature type="domain" description="T-SNARE coiled-coil homology" evidence="8">
    <location>
        <begin position="556"/>
        <end position="618"/>
    </location>
</feature>
<dbReference type="PANTHER" id="PTHR32089">
    <property type="entry name" value="METHYL-ACCEPTING CHEMOTAXIS PROTEIN MCPB"/>
    <property type="match status" value="1"/>
</dbReference>
<dbReference type="InterPro" id="IPR000727">
    <property type="entry name" value="T_SNARE_dom"/>
</dbReference>
<evidence type="ECO:0000313" key="10">
    <source>
        <dbReference type="EMBL" id="SHL28169.1"/>
    </source>
</evidence>
<evidence type="ECO:0000259" key="7">
    <source>
        <dbReference type="PROSITE" id="PS50111"/>
    </source>
</evidence>
<dbReference type="PROSITE" id="PS50111">
    <property type="entry name" value="CHEMOTAXIS_TRANSDUC_2"/>
    <property type="match status" value="1"/>
</dbReference>
<keyword evidence="2" id="KW-1003">Cell membrane</keyword>
<dbReference type="EMBL" id="FRBW01000001">
    <property type="protein sequence ID" value="SHL28169.1"/>
    <property type="molecule type" value="Genomic_DNA"/>
</dbReference>
<dbReference type="InterPro" id="IPR003660">
    <property type="entry name" value="HAMP_dom"/>
</dbReference>
<evidence type="ECO:0000256" key="3">
    <source>
        <dbReference type="ARBA" id="ARBA00023224"/>
    </source>
</evidence>
<dbReference type="Gene3D" id="6.10.340.10">
    <property type="match status" value="1"/>
</dbReference>
<dbReference type="RefSeq" id="WP_139250974.1">
    <property type="nucleotide sequence ID" value="NZ_FRBW01000001.1"/>
</dbReference>
<dbReference type="PROSITE" id="PS50885">
    <property type="entry name" value="HAMP"/>
    <property type="match status" value="1"/>
</dbReference>
<keyword evidence="6" id="KW-0472">Membrane</keyword>
<dbReference type="Pfam" id="PF00015">
    <property type="entry name" value="MCPsignal"/>
    <property type="match status" value="1"/>
</dbReference>
<dbReference type="GO" id="GO:0005886">
    <property type="term" value="C:plasma membrane"/>
    <property type="evidence" value="ECO:0007669"/>
    <property type="project" value="UniProtKB-SubCell"/>
</dbReference>
<dbReference type="SMART" id="SM01358">
    <property type="entry name" value="HBM"/>
    <property type="match status" value="1"/>
</dbReference>
<name>A0A1M6ZCS9_9HYPH</name>
<dbReference type="STRING" id="735517.SAMN05444272_0198"/>
<comment type="subcellular location">
    <subcellularLocation>
        <location evidence="1">Cell inner membrane</location>
        <topology evidence="1">Multi-pass membrane protein</topology>
    </subcellularLocation>
</comment>
<dbReference type="PANTHER" id="PTHR32089:SF112">
    <property type="entry name" value="LYSOZYME-LIKE PROTEIN-RELATED"/>
    <property type="match status" value="1"/>
</dbReference>
<gene>
    <name evidence="10" type="ORF">SAMN05444272_0198</name>
</gene>
<protein>
    <submittedName>
        <fullName evidence="10">Methyl-accepting chemotaxis protein</fullName>
    </submittedName>
</protein>
<dbReference type="SUPFAM" id="SSF58104">
    <property type="entry name" value="Methyl-accepting chemotaxis protein (MCP) signaling domain"/>
    <property type="match status" value="1"/>
</dbReference>
<dbReference type="AlphaFoldDB" id="A0A1M6ZCS9"/>
<feature type="transmembrane region" description="Helical" evidence="6">
    <location>
        <begin position="288"/>
        <end position="309"/>
    </location>
</feature>
<evidence type="ECO:0000256" key="2">
    <source>
        <dbReference type="ARBA" id="ARBA00022519"/>
    </source>
</evidence>
<dbReference type="PROSITE" id="PS50192">
    <property type="entry name" value="T_SNARE"/>
    <property type="match status" value="1"/>
</dbReference>
<evidence type="ECO:0000256" key="6">
    <source>
        <dbReference type="SAM" id="Phobius"/>
    </source>
</evidence>
<organism evidence="10 11">
    <name type="scientific">Roseibium suaedae</name>
    <dbReference type="NCBI Taxonomy" id="735517"/>
    <lineage>
        <taxon>Bacteria</taxon>
        <taxon>Pseudomonadati</taxon>
        <taxon>Pseudomonadota</taxon>
        <taxon>Alphaproteobacteria</taxon>
        <taxon>Hyphomicrobiales</taxon>
        <taxon>Stappiaceae</taxon>
        <taxon>Roseibium</taxon>
    </lineage>
</organism>
<dbReference type="Proteomes" id="UP000186002">
    <property type="component" value="Unassembled WGS sequence"/>
</dbReference>
<dbReference type="InterPro" id="IPR032255">
    <property type="entry name" value="HBM"/>
</dbReference>
<keyword evidence="11" id="KW-1185">Reference proteome</keyword>
<feature type="domain" description="HAMP" evidence="9">
    <location>
        <begin position="311"/>
        <end position="364"/>
    </location>
</feature>
<evidence type="ECO:0000256" key="5">
    <source>
        <dbReference type="PROSITE-ProRule" id="PRU00284"/>
    </source>
</evidence>
<proteinExistence type="inferred from homology"/>
<dbReference type="CDD" id="cd06225">
    <property type="entry name" value="HAMP"/>
    <property type="match status" value="1"/>
</dbReference>
<comment type="similarity">
    <text evidence="4">Belongs to the methyl-accepting chemotaxis (MCP) protein family.</text>
</comment>
<dbReference type="SMART" id="SM00283">
    <property type="entry name" value="MA"/>
    <property type="match status" value="1"/>
</dbReference>
<dbReference type="SMART" id="SM00304">
    <property type="entry name" value="HAMP"/>
    <property type="match status" value="1"/>
</dbReference>
<dbReference type="InterPro" id="IPR004089">
    <property type="entry name" value="MCPsignal_dom"/>
</dbReference>